<comment type="caution">
    <text evidence="6">The sequence shown here is derived from an EMBL/GenBank/DDBJ whole genome shotgun (WGS) entry which is preliminary data.</text>
</comment>
<evidence type="ECO:0000256" key="3">
    <source>
        <dbReference type="ARBA" id="ARBA00023125"/>
    </source>
</evidence>
<keyword evidence="3" id="KW-0238">DNA-binding</keyword>
<gene>
    <name evidence="6" type="ORF">GEV47_17425</name>
</gene>
<protein>
    <submittedName>
        <fullName evidence="6">Tyrosine-type recombinase/integrase</fullName>
    </submittedName>
</protein>
<name>A0A843YTC8_9BURK</name>
<dbReference type="OrthoDB" id="662444at2"/>
<accession>A0A843YTC8</accession>
<keyword evidence="4" id="KW-0233">DNA recombination</keyword>
<dbReference type="RefSeq" id="WP_153236083.1">
    <property type="nucleotide sequence ID" value="NZ_WINI01000009.1"/>
</dbReference>
<dbReference type="InterPro" id="IPR011010">
    <property type="entry name" value="DNA_brk_join_enz"/>
</dbReference>
<dbReference type="GO" id="GO:0015074">
    <property type="term" value="P:DNA integration"/>
    <property type="evidence" value="ECO:0007669"/>
    <property type="project" value="UniProtKB-KW"/>
</dbReference>
<dbReference type="PANTHER" id="PTHR30349:SF41">
    <property type="entry name" value="INTEGRASE_RECOMBINASE PROTEIN MJ0367-RELATED"/>
    <property type="match status" value="1"/>
</dbReference>
<dbReference type="GO" id="GO:0006310">
    <property type="term" value="P:DNA recombination"/>
    <property type="evidence" value="ECO:0007669"/>
    <property type="project" value="UniProtKB-KW"/>
</dbReference>
<keyword evidence="7" id="KW-1185">Reference proteome</keyword>
<dbReference type="GO" id="GO:0003677">
    <property type="term" value="F:DNA binding"/>
    <property type="evidence" value="ECO:0007669"/>
    <property type="project" value="UniProtKB-KW"/>
</dbReference>
<dbReference type="PROSITE" id="PS51898">
    <property type="entry name" value="TYR_RECOMBINASE"/>
    <property type="match status" value="1"/>
</dbReference>
<dbReference type="Proteomes" id="UP000451565">
    <property type="component" value="Unassembled WGS sequence"/>
</dbReference>
<dbReference type="AlphaFoldDB" id="A0A843YTC8"/>
<evidence type="ECO:0000256" key="4">
    <source>
        <dbReference type="ARBA" id="ARBA00023172"/>
    </source>
</evidence>
<evidence type="ECO:0000256" key="2">
    <source>
        <dbReference type="ARBA" id="ARBA00022908"/>
    </source>
</evidence>
<dbReference type="Pfam" id="PF00589">
    <property type="entry name" value="Phage_integrase"/>
    <property type="match status" value="1"/>
</dbReference>
<dbReference type="PANTHER" id="PTHR30349">
    <property type="entry name" value="PHAGE INTEGRASE-RELATED"/>
    <property type="match status" value="1"/>
</dbReference>
<dbReference type="EMBL" id="WINI01000009">
    <property type="protein sequence ID" value="MQR02460.1"/>
    <property type="molecule type" value="Genomic_DNA"/>
</dbReference>
<evidence type="ECO:0000313" key="7">
    <source>
        <dbReference type="Proteomes" id="UP000451565"/>
    </source>
</evidence>
<dbReference type="InterPro" id="IPR002104">
    <property type="entry name" value="Integrase_catalytic"/>
</dbReference>
<dbReference type="InterPro" id="IPR050090">
    <property type="entry name" value="Tyrosine_recombinase_XerCD"/>
</dbReference>
<reference evidence="6 7" key="1">
    <citation type="submission" date="2019-10" db="EMBL/GenBank/DDBJ databases">
        <title>Glaciimonas soli sp. nov., a psychrophilic bacterium isolated from the forest soil of a high elevation mountain in Taiwan.</title>
        <authorList>
            <person name="Wang L.-T."/>
            <person name="Shieh W.Y."/>
        </authorList>
    </citation>
    <scope>NUCLEOTIDE SEQUENCE [LARGE SCALE GENOMIC DNA]</scope>
    <source>
        <strain evidence="6 7">GS1</strain>
    </source>
</reference>
<sequence>MKLVRASLKCISNRKQVMQRRKSEHRPEGRYVFENNAGQERGYVTQAIQKAIDRAALNAPDVIKKMRKVTMHTLRHSYASKLVKNGISLFEVSVLLGHSDPKMTPRYAHLAPNDASRKAVDLTNTRHT</sequence>
<comment type="similarity">
    <text evidence="1">Belongs to the 'phage' integrase family.</text>
</comment>
<feature type="domain" description="Tyr recombinase" evidence="5">
    <location>
        <begin position="1"/>
        <end position="121"/>
    </location>
</feature>
<evidence type="ECO:0000256" key="1">
    <source>
        <dbReference type="ARBA" id="ARBA00008857"/>
    </source>
</evidence>
<dbReference type="Gene3D" id="1.10.443.10">
    <property type="entry name" value="Intergrase catalytic core"/>
    <property type="match status" value="1"/>
</dbReference>
<dbReference type="InterPro" id="IPR013762">
    <property type="entry name" value="Integrase-like_cat_sf"/>
</dbReference>
<proteinExistence type="inferred from homology"/>
<keyword evidence="2" id="KW-0229">DNA integration</keyword>
<evidence type="ECO:0000259" key="5">
    <source>
        <dbReference type="PROSITE" id="PS51898"/>
    </source>
</evidence>
<organism evidence="6 7">
    <name type="scientific">Glaciimonas soli</name>
    <dbReference type="NCBI Taxonomy" id="2590999"/>
    <lineage>
        <taxon>Bacteria</taxon>
        <taxon>Pseudomonadati</taxon>
        <taxon>Pseudomonadota</taxon>
        <taxon>Betaproteobacteria</taxon>
        <taxon>Burkholderiales</taxon>
        <taxon>Oxalobacteraceae</taxon>
        <taxon>Glaciimonas</taxon>
    </lineage>
</organism>
<evidence type="ECO:0000313" key="6">
    <source>
        <dbReference type="EMBL" id="MQR02460.1"/>
    </source>
</evidence>
<dbReference type="SUPFAM" id="SSF56349">
    <property type="entry name" value="DNA breaking-rejoining enzymes"/>
    <property type="match status" value="1"/>
</dbReference>